<sequence>MARVKVNLKGVSAEDFTPIPEGWYMTSVDKLTLGQSKAKKPKLDVRFNIRHDVNEDTEYAKRKLFITASLQKQALFTLKRFLLASEVYEEGELDKRLDFDTDDLLGVDLWCLVKNEEYNSKMQNRIARFAPA</sequence>
<accession>A0A0F8ZV82</accession>
<protein>
    <submittedName>
        <fullName evidence="1">Uncharacterized protein</fullName>
    </submittedName>
</protein>
<dbReference type="EMBL" id="LAZR01061308">
    <property type="protein sequence ID" value="KKK63841.1"/>
    <property type="molecule type" value="Genomic_DNA"/>
</dbReference>
<dbReference type="AlphaFoldDB" id="A0A0F8ZV82"/>
<evidence type="ECO:0000313" key="1">
    <source>
        <dbReference type="EMBL" id="KKK63841.1"/>
    </source>
</evidence>
<organism evidence="1">
    <name type="scientific">marine sediment metagenome</name>
    <dbReference type="NCBI Taxonomy" id="412755"/>
    <lineage>
        <taxon>unclassified sequences</taxon>
        <taxon>metagenomes</taxon>
        <taxon>ecological metagenomes</taxon>
    </lineage>
</organism>
<name>A0A0F8ZV82_9ZZZZ</name>
<proteinExistence type="predicted"/>
<gene>
    <name evidence="1" type="ORF">LCGC14_2990210</name>
</gene>
<comment type="caution">
    <text evidence="1">The sequence shown here is derived from an EMBL/GenBank/DDBJ whole genome shotgun (WGS) entry which is preliminary data.</text>
</comment>
<feature type="non-terminal residue" evidence="1">
    <location>
        <position position="132"/>
    </location>
</feature>
<reference evidence="1" key="1">
    <citation type="journal article" date="2015" name="Nature">
        <title>Complex archaea that bridge the gap between prokaryotes and eukaryotes.</title>
        <authorList>
            <person name="Spang A."/>
            <person name="Saw J.H."/>
            <person name="Jorgensen S.L."/>
            <person name="Zaremba-Niedzwiedzka K."/>
            <person name="Martijn J."/>
            <person name="Lind A.E."/>
            <person name="van Eijk R."/>
            <person name="Schleper C."/>
            <person name="Guy L."/>
            <person name="Ettema T.J."/>
        </authorList>
    </citation>
    <scope>NUCLEOTIDE SEQUENCE</scope>
</reference>